<protein>
    <submittedName>
        <fullName evidence="2">Zinc finger protein 862</fullName>
    </submittedName>
</protein>
<dbReference type="Pfam" id="PF05699">
    <property type="entry name" value="Dimer_Tnp_hAT"/>
    <property type="match status" value="1"/>
</dbReference>
<evidence type="ECO:0000313" key="2">
    <source>
        <dbReference type="EMBL" id="GBP12568.1"/>
    </source>
</evidence>
<feature type="domain" description="HAT C-terminal dimerisation" evidence="1">
    <location>
        <begin position="615"/>
        <end position="665"/>
    </location>
</feature>
<dbReference type="InterPro" id="IPR012337">
    <property type="entry name" value="RNaseH-like_sf"/>
</dbReference>
<sequence>MDDRQQAQICSWLEEDSCEELDADPANGEQNRIDDIESDSSVIHSLHATDTEQSSDEVESAILTPAPQQPRGVNCLIVVNMPPKYSQHYRTEWEKMLDFKDWLQPVENDTTKAYSKHIKSVKPVKSQRKINFPQVKKDLNTQRAESSLAMFVCAHCSIMAVDHLSELCKHRFGDSKSGDLRVHRTKCTNIIKNVLAPHFVNEIVSDLGDQEYSLLLDESTDISISKMLGVSIRYYSRSLKAIISTFLGLVEIEDGTANSIVNGIKGLLSVLEIEIKKMIGIGTDNATVMTGTNNGVHALLKNATSNENLVLVRCVCHSLQLALSHASEETLPRNVEFLIRETYNWFSHSSNRRLYYKKIYETINCGSQPLSIPQMCNTRWISIEPAVNRILEQWLELKPLFEVARRDDHCYMAETLYNMYNDPVNHLYLLYLKPVLGEVQAVNKLFESNNVDPTKLYKDLFALVQSTSQRILNPTARVDIFTQNIESYLDPKPYMGYAFETTTREYNLHPEVENSLRQRCLKFTLKLVKELQSRLPINFKVLEKVSLFSVEETLKVVKPSIIDIAQEFRVDASAIDRLISQWRNIVHLKWECTSSTVGFWNEVIGYKDAAGNNPFADLSQLAISLLSLPHFNAEIERVFSQMNVVKTKLRNRMSVKTLNAILYIRFGLKRAGKCCYSYTAPDNVLNSIGTKESYSFNSEASTSSCISTADEDQDINILFDNLID</sequence>
<proteinExistence type="predicted"/>
<dbReference type="OrthoDB" id="10023262at2759"/>
<dbReference type="Proteomes" id="UP000299102">
    <property type="component" value="Unassembled WGS sequence"/>
</dbReference>
<evidence type="ECO:0000313" key="3">
    <source>
        <dbReference type="Proteomes" id="UP000299102"/>
    </source>
</evidence>
<name>A0A4C1TGK6_EUMVA</name>
<comment type="caution">
    <text evidence="2">The sequence shown here is derived from an EMBL/GenBank/DDBJ whole genome shotgun (WGS) entry which is preliminary data.</text>
</comment>
<organism evidence="2 3">
    <name type="scientific">Eumeta variegata</name>
    <name type="common">Bagworm moth</name>
    <name type="synonym">Eumeta japonica</name>
    <dbReference type="NCBI Taxonomy" id="151549"/>
    <lineage>
        <taxon>Eukaryota</taxon>
        <taxon>Metazoa</taxon>
        <taxon>Ecdysozoa</taxon>
        <taxon>Arthropoda</taxon>
        <taxon>Hexapoda</taxon>
        <taxon>Insecta</taxon>
        <taxon>Pterygota</taxon>
        <taxon>Neoptera</taxon>
        <taxon>Endopterygota</taxon>
        <taxon>Lepidoptera</taxon>
        <taxon>Glossata</taxon>
        <taxon>Ditrysia</taxon>
        <taxon>Tineoidea</taxon>
        <taxon>Psychidae</taxon>
        <taxon>Oiketicinae</taxon>
        <taxon>Eumeta</taxon>
    </lineage>
</organism>
<dbReference type="GO" id="GO:0046983">
    <property type="term" value="F:protein dimerization activity"/>
    <property type="evidence" value="ECO:0007669"/>
    <property type="project" value="InterPro"/>
</dbReference>
<reference evidence="2 3" key="1">
    <citation type="journal article" date="2019" name="Commun. Biol.">
        <title>The bagworm genome reveals a unique fibroin gene that provides high tensile strength.</title>
        <authorList>
            <person name="Kono N."/>
            <person name="Nakamura H."/>
            <person name="Ohtoshi R."/>
            <person name="Tomita M."/>
            <person name="Numata K."/>
            <person name="Arakawa K."/>
        </authorList>
    </citation>
    <scope>NUCLEOTIDE SEQUENCE [LARGE SCALE GENOMIC DNA]</scope>
</reference>
<dbReference type="STRING" id="151549.A0A4C1TGK6"/>
<accession>A0A4C1TGK6</accession>
<dbReference type="AlphaFoldDB" id="A0A4C1TGK6"/>
<dbReference type="EMBL" id="BGZK01000052">
    <property type="protein sequence ID" value="GBP12568.1"/>
    <property type="molecule type" value="Genomic_DNA"/>
</dbReference>
<dbReference type="PANTHER" id="PTHR37162:SF1">
    <property type="entry name" value="BED-TYPE DOMAIN-CONTAINING PROTEIN"/>
    <property type="match status" value="1"/>
</dbReference>
<dbReference type="InterPro" id="IPR008906">
    <property type="entry name" value="HATC_C_dom"/>
</dbReference>
<keyword evidence="3" id="KW-1185">Reference proteome</keyword>
<gene>
    <name evidence="2" type="primary">ZNF862</name>
    <name evidence="2" type="ORF">EVAR_10234_1</name>
</gene>
<dbReference type="PANTHER" id="PTHR37162">
    <property type="entry name" value="HAT FAMILY DIMERISATION DOMAINCONTAINING PROTEIN-RELATED"/>
    <property type="match status" value="1"/>
</dbReference>
<evidence type="ECO:0000259" key="1">
    <source>
        <dbReference type="Pfam" id="PF05699"/>
    </source>
</evidence>
<dbReference type="SUPFAM" id="SSF53098">
    <property type="entry name" value="Ribonuclease H-like"/>
    <property type="match status" value="1"/>
</dbReference>